<evidence type="ECO:0000259" key="2">
    <source>
        <dbReference type="PROSITE" id="PS50235"/>
    </source>
</evidence>
<dbReference type="GO" id="GO:0004843">
    <property type="term" value="F:cysteine-type deubiquitinase activity"/>
    <property type="evidence" value="ECO:0007669"/>
    <property type="project" value="InterPro"/>
</dbReference>
<name>A0A0L0T033_ALLM3</name>
<dbReference type="AlphaFoldDB" id="A0A0L0T033"/>
<dbReference type="STRING" id="578462.A0A0L0T033"/>
<reference evidence="3 4" key="1">
    <citation type="submission" date="2009-11" db="EMBL/GenBank/DDBJ databases">
        <title>Annotation of Allomyces macrogynus ATCC 38327.</title>
        <authorList>
            <consortium name="The Broad Institute Genome Sequencing Platform"/>
            <person name="Russ C."/>
            <person name="Cuomo C."/>
            <person name="Burger G."/>
            <person name="Gray M.W."/>
            <person name="Holland P.W.H."/>
            <person name="King N."/>
            <person name="Lang F.B.F."/>
            <person name="Roger A.J."/>
            <person name="Ruiz-Trillo I."/>
            <person name="Young S.K."/>
            <person name="Zeng Q."/>
            <person name="Gargeya S."/>
            <person name="Fitzgerald M."/>
            <person name="Haas B."/>
            <person name="Abouelleil A."/>
            <person name="Alvarado L."/>
            <person name="Arachchi H.M."/>
            <person name="Berlin A."/>
            <person name="Chapman S.B."/>
            <person name="Gearin G."/>
            <person name="Goldberg J."/>
            <person name="Griggs A."/>
            <person name="Gujja S."/>
            <person name="Hansen M."/>
            <person name="Heiman D."/>
            <person name="Howarth C."/>
            <person name="Larimer J."/>
            <person name="Lui A."/>
            <person name="MacDonald P.J.P."/>
            <person name="McCowen C."/>
            <person name="Montmayeur A."/>
            <person name="Murphy C."/>
            <person name="Neiman D."/>
            <person name="Pearson M."/>
            <person name="Priest M."/>
            <person name="Roberts A."/>
            <person name="Saif S."/>
            <person name="Shea T."/>
            <person name="Sisk P."/>
            <person name="Stolte C."/>
            <person name="Sykes S."/>
            <person name="Wortman J."/>
            <person name="Nusbaum C."/>
            <person name="Birren B."/>
        </authorList>
    </citation>
    <scope>NUCLEOTIDE SEQUENCE [LARGE SCALE GENOMIC DNA]</scope>
    <source>
        <strain evidence="3 4">ATCC 38327</strain>
    </source>
</reference>
<organism evidence="3 4">
    <name type="scientific">Allomyces macrogynus (strain ATCC 38327)</name>
    <name type="common">Allomyces javanicus var. macrogynus</name>
    <dbReference type="NCBI Taxonomy" id="578462"/>
    <lineage>
        <taxon>Eukaryota</taxon>
        <taxon>Fungi</taxon>
        <taxon>Fungi incertae sedis</taxon>
        <taxon>Blastocladiomycota</taxon>
        <taxon>Blastocladiomycetes</taxon>
        <taxon>Blastocladiales</taxon>
        <taxon>Blastocladiaceae</taxon>
        <taxon>Allomyces</taxon>
    </lineage>
</organism>
<sequence>MTLYHGPVKLRNPDNITCYLNAALQCFYHVSSSWAIQGALSDSTSRTPDQTALGRALLAALEAMKNATGSIDPIEVKRRLAIIDPEFGRPRQQDAQEAMNLMLQAIAGSDLGQLFSGMEATSVICVNCNRETMYSMSSVFTNMFLSIPTSSHADVPLRACFDQYFAPADKPFDRSEPCPHCHVIKGKAVDRPVVTKWPPILAVLLKRSVTASWSTRENPAYTKRKNLIKFELDSMVPADGAPQYDLIALVDHEGRHVHEGHYTAAIHHQRRQWYSISDERILAVPDRNRLLTRKAYMLIYQQRGARPAAHVGDRAAAPVPRSLSTQGHERAQPYPTAARPPIMVDRTTSCSALQQHPVDGGRANVQVDVGAVMIDTVAVVAPVAASASGTVSVHGSTRARCARMLGTLDDPAFSHLTGSGADSDEYNVRILAALNQLRDVVREQHDYHLSQVRIADPGPQSPTLIAGAAFVNSHALPAGAALIDSPGTSTFDSPLAPQHLGDVALTRYDPPLPVSGSIVADCAGSSECDVEQRPPGSDAHVDSDTLSASGSALFPVDALSPPVADPVPSAAHGRPMMRSVGVPSGQVTTDVDPANDRPQYPADIRAFISWVDDRRIRERRRDGTGRAIQPMDYVTRVDGQYYVAAGWWAFYQYQDRFHWYTHARDTMGQFFREHEILADPANGSSRKSAKKDMWMVTRRAFQRYVERRVQQRLPVERDDGAEEVEEQNAEQVVYRGVGVCRVQGRRIAKRRRR</sequence>
<gene>
    <name evidence="3" type="ORF">AMAG_19850</name>
</gene>
<evidence type="ECO:0000313" key="3">
    <source>
        <dbReference type="EMBL" id="KNE68148.1"/>
    </source>
</evidence>
<accession>A0A0L0T033</accession>
<dbReference type="Proteomes" id="UP000054350">
    <property type="component" value="Unassembled WGS sequence"/>
</dbReference>
<dbReference type="eggNOG" id="KOG1868">
    <property type="taxonomic scope" value="Eukaryota"/>
</dbReference>
<dbReference type="InterPro" id="IPR001394">
    <property type="entry name" value="Peptidase_C19_UCH"/>
</dbReference>
<dbReference type="InterPro" id="IPR050164">
    <property type="entry name" value="Peptidase_C19"/>
</dbReference>
<keyword evidence="4" id="KW-1185">Reference proteome</keyword>
<dbReference type="GO" id="GO:0005829">
    <property type="term" value="C:cytosol"/>
    <property type="evidence" value="ECO:0007669"/>
    <property type="project" value="TreeGrafter"/>
</dbReference>
<evidence type="ECO:0000313" key="4">
    <source>
        <dbReference type="Proteomes" id="UP000054350"/>
    </source>
</evidence>
<dbReference type="InterPro" id="IPR018200">
    <property type="entry name" value="USP_CS"/>
</dbReference>
<dbReference type="PANTHER" id="PTHR24006:SF937">
    <property type="entry name" value="UBIQUITIN CARBOXYL-TERMINAL HYDROLASE"/>
    <property type="match status" value="1"/>
</dbReference>
<dbReference type="InterPro" id="IPR038765">
    <property type="entry name" value="Papain-like_cys_pep_sf"/>
</dbReference>
<dbReference type="GO" id="GO:0005634">
    <property type="term" value="C:nucleus"/>
    <property type="evidence" value="ECO:0007669"/>
    <property type="project" value="TreeGrafter"/>
</dbReference>
<feature type="region of interest" description="Disordered" evidence="1">
    <location>
        <begin position="318"/>
        <end position="341"/>
    </location>
</feature>
<dbReference type="InterPro" id="IPR028889">
    <property type="entry name" value="USP"/>
</dbReference>
<dbReference type="EMBL" id="GG745355">
    <property type="protein sequence ID" value="KNE68148.1"/>
    <property type="molecule type" value="Genomic_DNA"/>
</dbReference>
<dbReference type="OrthoDB" id="21192at2759"/>
<reference evidence="4" key="2">
    <citation type="submission" date="2009-11" db="EMBL/GenBank/DDBJ databases">
        <title>The Genome Sequence of Allomyces macrogynus strain ATCC 38327.</title>
        <authorList>
            <consortium name="The Broad Institute Genome Sequencing Platform"/>
            <person name="Russ C."/>
            <person name="Cuomo C."/>
            <person name="Shea T."/>
            <person name="Young S.K."/>
            <person name="Zeng Q."/>
            <person name="Koehrsen M."/>
            <person name="Haas B."/>
            <person name="Borodovsky M."/>
            <person name="Guigo R."/>
            <person name="Alvarado L."/>
            <person name="Berlin A."/>
            <person name="Borenstein D."/>
            <person name="Chen Z."/>
            <person name="Engels R."/>
            <person name="Freedman E."/>
            <person name="Gellesch M."/>
            <person name="Goldberg J."/>
            <person name="Griggs A."/>
            <person name="Gujja S."/>
            <person name="Heiman D."/>
            <person name="Hepburn T."/>
            <person name="Howarth C."/>
            <person name="Jen D."/>
            <person name="Larson L."/>
            <person name="Lewis B."/>
            <person name="Mehta T."/>
            <person name="Park D."/>
            <person name="Pearson M."/>
            <person name="Roberts A."/>
            <person name="Saif S."/>
            <person name="Shenoy N."/>
            <person name="Sisk P."/>
            <person name="Stolte C."/>
            <person name="Sykes S."/>
            <person name="Walk T."/>
            <person name="White J."/>
            <person name="Yandava C."/>
            <person name="Burger G."/>
            <person name="Gray M.W."/>
            <person name="Holland P.W.H."/>
            <person name="King N."/>
            <person name="Lang F.B.F."/>
            <person name="Roger A.J."/>
            <person name="Ruiz-Trillo I."/>
            <person name="Lander E."/>
            <person name="Nusbaum C."/>
        </authorList>
    </citation>
    <scope>NUCLEOTIDE SEQUENCE [LARGE SCALE GENOMIC DNA]</scope>
    <source>
        <strain evidence="4">ATCC 38327</strain>
    </source>
</reference>
<dbReference type="PANTHER" id="PTHR24006">
    <property type="entry name" value="UBIQUITIN CARBOXYL-TERMINAL HYDROLASE"/>
    <property type="match status" value="1"/>
</dbReference>
<dbReference type="VEuPathDB" id="FungiDB:AMAG_19850"/>
<feature type="domain" description="USP" evidence="2">
    <location>
        <begin position="8"/>
        <end position="303"/>
    </location>
</feature>
<dbReference type="Gene3D" id="3.90.70.10">
    <property type="entry name" value="Cysteine proteinases"/>
    <property type="match status" value="1"/>
</dbReference>
<protein>
    <recommendedName>
        <fullName evidence="2">USP domain-containing protein</fullName>
    </recommendedName>
</protein>
<dbReference type="SUPFAM" id="SSF54001">
    <property type="entry name" value="Cysteine proteinases"/>
    <property type="match status" value="1"/>
</dbReference>
<dbReference type="GO" id="GO:0016579">
    <property type="term" value="P:protein deubiquitination"/>
    <property type="evidence" value="ECO:0007669"/>
    <property type="project" value="InterPro"/>
</dbReference>
<dbReference type="CDD" id="cd02257">
    <property type="entry name" value="Peptidase_C19"/>
    <property type="match status" value="1"/>
</dbReference>
<dbReference type="PROSITE" id="PS00973">
    <property type="entry name" value="USP_2"/>
    <property type="match status" value="1"/>
</dbReference>
<evidence type="ECO:0000256" key="1">
    <source>
        <dbReference type="SAM" id="MobiDB-lite"/>
    </source>
</evidence>
<dbReference type="Pfam" id="PF00443">
    <property type="entry name" value="UCH"/>
    <property type="match status" value="1"/>
</dbReference>
<proteinExistence type="predicted"/>
<dbReference type="PROSITE" id="PS50235">
    <property type="entry name" value="USP_3"/>
    <property type="match status" value="1"/>
</dbReference>
<feature type="region of interest" description="Disordered" evidence="1">
    <location>
        <begin position="526"/>
        <end position="546"/>
    </location>
</feature>